<dbReference type="Proteomes" id="UP000605392">
    <property type="component" value="Unassembled WGS sequence"/>
</dbReference>
<keyword evidence="2" id="KW-1185">Reference proteome</keyword>
<reference evidence="1 2" key="1">
    <citation type="journal article" date="2019" name="Int. J. Syst. Evol. Microbiol.">
        <title>The Global Catalogue of Microorganisms (GCM) 10K type strain sequencing project: providing services to taxonomists for standard genome sequencing and annotation.</title>
        <authorList>
            <consortium name="The Broad Institute Genomics Platform"/>
            <consortium name="The Broad Institute Genome Sequencing Center for Infectious Disease"/>
            <person name="Wu L."/>
            <person name="Ma J."/>
        </authorList>
    </citation>
    <scope>NUCLEOTIDE SEQUENCE [LARGE SCALE GENOMIC DNA]</scope>
    <source>
        <strain evidence="1 2">CGMCC 1.12720</strain>
    </source>
</reference>
<gene>
    <name evidence="1" type="ORF">GCM10011375_01380</name>
</gene>
<organism evidence="1 2">
    <name type="scientific">Hymenobacter qilianensis</name>
    <dbReference type="NCBI Taxonomy" id="1385715"/>
    <lineage>
        <taxon>Bacteria</taxon>
        <taxon>Pseudomonadati</taxon>
        <taxon>Bacteroidota</taxon>
        <taxon>Cytophagia</taxon>
        <taxon>Cytophagales</taxon>
        <taxon>Hymenobacteraceae</taxon>
        <taxon>Hymenobacter</taxon>
    </lineage>
</organism>
<comment type="caution">
    <text evidence="1">The sequence shown here is derived from an EMBL/GenBank/DDBJ whole genome shotgun (WGS) entry which is preliminary data.</text>
</comment>
<accession>A0ACB5PL76</accession>
<name>A0ACB5PL76_9BACT</name>
<sequence>MLALGLSLGLSSCDDKLDINPSQSIDATTALGNQANVGSAVVGMYAQLGGPTLYGTDLILVPELMAADNYIQFQGSFTQYRALVNRTTNASTSTAETTWRDAYEAINTANLVIDALPVVTTPALKSQYEGEARFVRAMLYFELVRLYGKQYEPGGANAQLGVPITLVPVKSLEQATVPQQRATVAQVYTQVINDLTSAIALLPEENPARATTFTAKALLARVYLQQSNFAQARILADDVIRNSGKALSPTLSSVFTGRNTSETLLEIQQNDQNNAGTSNNGLATFFSSIGQQGRGDVRVLPAFANLYGANDARGTASLLYEGTGTNRAAGQLRTGKWIAFGQNIPLIRLAEMYLIRAEADFRAGNIPSALVDINRVRTRSTATPLTAPQLSLATILRERQLELAFEGFRLHDLKRTRTNIFVPASGNNPAREVDINSDILVLPIPLREINVEPGLIQNPGY</sequence>
<dbReference type="EMBL" id="BMFN01000001">
    <property type="protein sequence ID" value="GGF49590.1"/>
    <property type="molecule type" value="Genomic_DNA"/>
</dbReference>
<evidence type="ECO:0000313" key="2">
    <source>
        <dbReference type="Proteomes" id="UP000605392"/>
    </source>
</evidence>
<protein>
    <submittedName>
        <fullName evidence="1">Membrane protein</fullName>
    </submittedName>
</protein>
<evidence type="ECO:0000313" key="1">
    <source>
        <dbReference type="EMBL" id="GGF49590.1"/>
    </source>
</evidence>
<proteinExistence type="predicted"/>